<proteinExistence type="predicted"/>
<sequence>MNNKSLYRSIVLALCLTFVTSYSGSMISATKAKFEAMISVGIFDGVSDTRQLRAVQGREDGQYQVLQFDDPSKMPKIEGSGLTTLYRNSVKNDEKNPILDTATESLVTKPKPTTSLTSEPAKNPNPND</sequence>
<reference evidence="3 4" key="1">
    <citation type="journal article" date="2015" name="Int. Biodeterior. Biodegradation">
        <title>Physiological and genetic screening methods for the isolation of methyl tert-butyl ether-degrading bacteria for bioremediation purposes.</title>
        <authorList>
            <person name="Guisado I.M."/>
            <person name="Purswani J."/>
            <person name="Gonzalez Lopez J."/>
            <person name="Pozo C."/>
        </authorList>
    </citation>
    <scope>NUCLEOTIDE SEQUENCE [LARGE SCALE GENOMIC DNA]</scope>
    <source>
        <strain evidence="3 4">SH7</strain>
    </source>
</reference>
<dbReference type="AlphaFoldDB" id="A0A0W1AY16"/>
<evidence type="ECO:0000256" key="2">
    <source>
        <dbReference type="SAM" id="SignalP"/>
    </source>
</evidence>
<gene>
    <name evidence="3" type="ORF">UQ64_17315</name>
</gene>
<comment type="caution">
    <text evidence="3">The sequence shown here is derived from an EMBL/GenBank/DDBJ whole genome shotgun (WGS) entry which is preliminary data.</text>
</comment>
<dbReference type="EMBL" id="LCZJ02000023">
    <property type="protein sequence ID" value="KTD86216.1"/>
    <property type="molecule type" value="Genomic_DNA"/>
</dbReference>
<feature type="chain" id="PRO_5039627477" evidence="2">
    <location>
        <begin position="24"/>
        <end position="128"/>
    </location>
</feature>
<dbReference type="Proteomes" id="UP000054709">
    <property type="component" value="Unassembled WGS sequence"/>
</dbReference>
<keyword evidence="2" id="KW-0732">Signal</keyword>
<evidence type="ECO:0000256" key="1">
    <source>
        <dbReference type="SAM" id="MobiDB-lite"/>
    </source>
</evidence>
<protein>
    <submittedName>
        <fullName evidence="3">Uncharacterized protein</fullName>
    </submittedName>
</protein>
<feature type="region of interest" description="Disordered" evidence="1">
    <location>
        <begin position="94"/>
        <end position="128"/>
    </location>
</feature>
<evidence type="ECO:0000313" key="4">
    <source>
        <dbReference type="Proteomes" id="UP000054709"/>
    </source>
</evidence>
<feature type="compositionally biased region" description="Polar residues" evidence="1">
    <location>
        <begin position="102"/>
        <end position="128"/>
    </location>
</feature>
<feature type="signal peptide" evidence="2">
    <location>
        <begin position="1"/>
        <end position="23"/>
    </location>
</feature>
<keyword evidence="4" id="KW-1185">Reference proteome</keyword>
<organism evidence="3 4">
    <name type="scientific">Paenibacillus etheri</name>
    <dbReference type="NCBI Taxonomy" id="1306852"/>
    <lineage>
        <taxon>Bacteria</taxon>
        <taxon>Bacillati</taxon>
        <taxon>Bacillota</taxon>
        <taxon>Bacilli</taxon>
        <taxon>Bacillales</taxon>
        <taxon>Paenibacillaceae</taxon>
        <taxon>Paenibacillus</taxon>
    </lineage>
</organism>
<evidence type="ECO:0000313" key="3">
    <source>
        <dbReference type="EMBL" id="KTD86216.1"/>
    </source>
</evidence>
<dbReference type="OrthoDB" id="1706086at2"/>
<accession>A0A0W1AY16</accession>
<name>A0A0W1AY16_9BACL</name>
<dbReference type="RefSeq" id="WP_060624114.1">
    <property type="nucleotide sequence ID" value="NZ_LCZJ02000023.1"/>
</dbReference>